<dbReference type="Ensembl" id="ENSNGAT00000025947.1">
    <property type="protein sequence ID" value="ENSNGAP00000020278.1"/>
    <property type="gene ID" value="ENSNGAG00000019818.1"/>
</dbReference>
<accession>A0A8C6RML5</accession>
<keyword evidence="4" id="KW-0808">Transferase</keyword>
<evidence type="ECO:0000256" key="1">
    <source>
        <dbReference type="ARBA" id="ARBA00009526"/>
    </source>
</evidence>
<name>A0A8C6RML5_NANGA</name>
<evidence type="ECO:0000256" key="2">
    <source>
        <dbReference type="ARBA" id="ARBA00012577"/>
    </source>
</evidence>
<dbReference type="InterPro" id="IPR000626">
    <property type="entry name" value="Ubiquitin-like_dom"/>
</dbReference>
<keyword evidence="7" id="KW-0051">Antiviral defense</keyword>
<dbReference type="InterPro" id="IPR043518">
    <property type="entry name" value="2-5OAS_N_CS"/>
</dbReference>
<dbReference type="EC" id="2.7.7.84" evidence="2"/>
<dbReference type="GO" id="GO:0051607">
    <property type="term" value="P:defense response to virus"/>
    <property type="evidence" value="ECO:0007669"/>
    <property type="project" value="UniProtKB-KW"/>
</dbReference>
<dbReference type="Proteomes" id="UP000694381">
    <property type="component" value="Unassembled WGS sequence"/>
</dbReference>
<keyword evidence="4" id="KW-0548">Nucleotidyltransferase</keyword>
<dbReference type="SUPFAM" id="SSF81631">
    <property type="entry name" value="PAP/OAS1 substrate-binding domain"/>
    <property type="match status" value="1"/>
</dbReference>
<dbReference type="GO" id="GO:0045087">
    <property type="term" value="P:innate immune response"/>
    <property type="evidence" value="ECO:0007669"/>
    <property type="project" value="UniProtKB-KW"/>
</dbReference>
<gene>
    <name evidence="9" type="primary">LOC103740208</name>
</gene>
<comment type="similarity">
    <text evidence="1">Belongs to the 2-5A synthase family.</text>
</comment>
<dbReference type="Pfam" id="PF00240">
    <property type="entry name" value="ubiquitin"/>
    <property type="match status" value="1"/>
</dbReference>
<evidence type="ECO:0000259" key="8">
    <source>
        <dbReference type="PROSITE" id="PS50053"/>
    </source>
</evidence>
<dbReference type="FunFam" id="1.10.1410.20:FF:000001">
    <property type="entry name" value="2'-5'-oligoadenylate synthetase 1"/>
    <property type="match status" value="1"/>
</dbReference>
<keyword evidence="3" id="KW-0399">Innate immunity</keyword>
<dbReference type="SUPFAM" id="SSF81301">
    <property type="entry name" value="Nucleotidyltransferase"/>
    <property type="match status" value="1"/>
</dbReference>
<dbReference type="InterPro" id="IPR043519">
    <property type="entry name" value="NT_sf"/>
</dbReference>
<dbReference type="Gene3D" id="3.30.460.10">
    <property type="entry name" value="Beta Polymerase, domain 2"/>
    <property type="match status" value="1"/>
</dbReference>
<dbReference type="GeneTree" id="ENSGT00510000046406"/>
<dbReference type="GO" id="GO:0005654">
    <property type="term" value="C:nucleoplasm"/>
    <property type="evidence" value="ECO:0007669"/>
    <property type="project" value="TreeGrafter"/>
</dbReference>
<dbReference type="Gene3D" id="3.10.20.90">
    <property type="entry name" value="Phosphatidylinositol 3-kinase Catalytic Subunit, Chain A, domain 1"/>
    <property type="match status" value="1"/>
</dbReference>
<dbReference type="InterPro" id="IPR006117">
    <property type="entry name" value="2-5OAS_C_CS"/>
</dbReference>
<dbReference type="GO" id="GO:0003725">
    <property type="term" value="F:double-stranded RNA binding"/>
    <property type="evidence" value="ECO:0007669"/>
    <property type="project" value="Ensembl"/>
</dbReference>
<dbReference type="GO" id="GO:0070106">
    <property type="term" value="P:interleukin-27-mediated signaling pathway"/>
    <property type="evidence" value="ECO:0007669"/>
    <property type="project" value="Ensembl"/>
</dbReference>
<evidence type="ECO:0000256" key="3">
    <source>
        <dbReference type="ARBA" id="ARBA00022588"/>
    </source>
</evidence>
<reference evidence="9" key="1">
    <citation type="submission" date="2025-08" db="UniProtKB">
        <authorList>
            <consortium name="Ensembl"/>
        </authorList>
    </citation>
    <scope>IDENTIFICATION</scope>
</reference>
<dbReference type="PROSITE" id="PS50152">
    <property type="entry name" value="25A_SYNTH_3"/>
    <property type="match status" value="1"/>
</dbReference>
<dbReference type="GO" id="GO:0005524">
    <property type="term" value="F:ATP binding"/>
    <property type="evidence" value="ECO:0007669"/>
    <property type="project" value="UniProtKB-KW"/>
</dbReference>
<evidence type="ECO:0000313" key="10">
    <source>
        <dbReference type="Proteomes" id="UP000694381"/>
    </source>
</evidence>
<dbReference type="GO" id="GO:0006164">
    <property type="term" value="P:purine nucleotide biosynthetic process"/>
    <property type="evidence" value="ECO:0007669"/>
    <property type="project" value="Ensembl"/>
</dbReference>
<keyword evidence="6" id="KW-0694">RNA-binding</keyword>
<dbReference type="FunFam" id="3.10.20.90:FF:000205">
    <property type="entry name" value="2'-5'-oligoadenylate synthase-like protein 2"/>
    <property type="match status" value="1"/>
</dbReference>
<dbReference type="GO" id="GO:0016020">
    <property type="term" value="C:membrane"/>
    <property type="evidence" value="ECO:0007669"/>
    <property type="project" value="TreeGrafter"/>
</dbReference>
<proteinExistence type="inferred from homology"/>
<evidence type="ECO:0000256" key="4">
    <source>
        <dbReference type="ARBA" id="ARBA00022695"/>
    </source>
</evidence>
<dbReference type="AlphaFoldDB" id="A0A8C6RML5"/>
<dbReference type="PANTHER" id="PTHR11258:SF7">
    <property type="entry name" value="2'-5'-OLIGOADENYLATE SYNTHASE-LIKE PROTEIN 2"/>
    <property type="match status" value="1"/>
</dbReference>
<dbReference type="GO" id="GO:0046872">
    <property type="term" value="F:metal ion binding"/>
    <property type="evidence" value="ECO:0007669"/>
    <property type="project" value="UniProtKB-KW"/>
</dbReference>
<evidence type="ECO:0000256" key="7">
    <source>
        <dbReference type="ARBA" id="ARBA00023118"/>
    </source>
</evidence>
<evidence type="ECO:0000313" key="9">
    <source>
        <dbReference type="Ensembl" id="ENSNGAP00000020278.1"/>
    </source>
</evidence>
<keyword evidence="10" id="KW-1185">Reference proteome</keyword>
<dbReference type="FunFam" id="3.30.460.10:FF:000007">
    <property type="entry name" value="2'-5'-oligoadenylate synthetase 1"/>
    <property type="match status" value="1"/>
</dbReference>
<dbReference type="SMART" id="SM00213">
    <property type="entry name" value="UBQ"/>
    <property type="match status" value="1"/>
</dbReference>
<feature type="domain" description="Ubiquitin-like" evidence="8">
    <location>
        <begin position="392"/>
        <end position="461"/>
    </location>
</feature>
<protein>
    <recommendedName>
        <fullName evidence="2">2'-5' oligoadenylate synthase</fullName>
        <ecNumber evidence="2">2.7.7.84</ecNumber>
    </recommendedName>
</protein>
<dbReference type="PROSITE" id="PS00832">
    <property type="entry name" value="25A_SYNTH_1"/>
    <property type="match status" value="1"/>
</dbReference>
<sequence length="464" mass="53516">MEPAPDLYGNSGDRLDAFFTCLQPQGDWKEEGQDAWQRIERFFREQCFHDVLALNQEVKVLKVVKGGSSGKGTTLNHRSDQDMVLFLSCFSRFKDQVQCRKSIINFIEEKLDHCSRSLAYSITVVEHRKNRKPCSLTLAVQCRKSDDIIWMDVLPAYDALGKLSGGSKTLTAEFSPSFTELQRRFVKSRPVKLKNLLRLVKYWYLQVRSNIAPKIALELLTIYAWEMGTKKSDNFNMSEGFVAVMELFRDYKDICIYWTKYYDFQSKVVRGFLKQQLKGNRPIILDPADPTNNIGKRKGWDLIAKEAAYCLRQDCCIIEDASQGWNRARDIQVTVKQTGKETWRLWANPHRPIRKMKPKGKRQLLSSQKTLADYGIFSEVSIPVLKTFPPEIQVFVKESRGQSKPYAIDPDDTIDVLKEKIEEAGGPCIEDQILMFENEELEDEYSLADLKIKDCDTLLLIRIG</sequence>
<dbReference type="CDD" id="cd05400">
    <property type="entry name" value="NT_2-5OAS_ClassI-CCAase"/>
    <property type="match status" value="1"/>
</dbReference>
<evidence type="ECO:0000256" key="5">
    <source>
        <dbReference type="ARBA" id="ARBA00022859"/>
    </source>
</evidence>
<dbReference type="GO" id="GO:0045071">
    <property type="term" value="P:negative regulation of viral genome replication"/>
    <property type="evidence" value="ECO:0007669"/>
    <property type="project" value="TreeGrafter"/>
</dbReference>
<dbReference type="InterPro" id="IPR018952">
    <property type="entry name" value="2-5-oligoAdlate_synth_1_dom2/C"/>
</dbReference>
<dbReference type="GO" id="GO:0001730">
    <property type="term" value="F:2'-5'-oligoadenylate synthetase activity"/>
    <property type="evidence" value="ECO:0007669"/>
    <property type="project" value="UniProtKB-EC"/>
</dbReference>
<dbReference type="PROSITE" id="PS50053">
    <property type="entry name" value="UBIQUITIN_2"/>
    <property type="match status" value="1"/>
</dbReference>
<dbReference type="GO" id="GO:0005829">
    <property type="term" value="C:cytosol"/>
    <property type="evidence" value="ECO:0007669"/>
    <property type="project" value="TreeGrafter"/>
</dbReference>
<reference evidence="9" key="2">
    <citation type="submission" date="2025-09" db="UniProtKB">
        <authorList>
            <consortium name="Ensembl"/>
        </authorList>
    </citation>
    <scope>IDENTIFICATION</scope>
</reference>
<dbReference type="InterPro" id="IPR029071">
    <property type="entry name" value="Ubiquitin-like_domsf"/>
</dbReference>
<dbReference type="CDD" id="cd16103">
    <property type="entry name" value="Ubl2_OASL"/>
    <property type="match status" value="1"/>
</dbReference>
<dbReference type="OMA" id="RDYEDIC"/>
<evidence type="ECO:0000256" key="6">
    <source>
        <dbReference type="ARBA" id="ARBA00022884"/>
    </source>
</evidence>
<organism evidence="9 10">
    <name type="scientific">Nannospalax galili</name>
    <name type="common">Northern Israeli blind subterranean mole rat</name>
    <name type="synonym">Spalax galili</name>
    <dbReference type="NCBI Taxonomy" id="1026970"/>
    <lineage>
        <taxon>Eukaryota</taxon>
        <taxon>Metazoa</taxon>
        <taxon>Chordata</taxon>
        <taxon>Craniata</taxon>
        <taxon>Vertebrata</taxon>
        <taxon>Euteleostomi</taxon>
        <taxon>Mammalia</taxon>
        <taxon>Eutheria</taxon>
        <taxon>Euarchontoglires</taxon>
        <taxon>Glires</taxon>
        <taxon>Rodentia</taxon>
        <taxon>Myomorpha</taxon>
        <taxon>Muroidea</taxon>
        <taxon>Spalacidae</taxon>
        <taxon>Spalacinae</taxon>
        <taxon>Nannospalax</taxon>
    </lineage>
</organism>
<dbReference type="SUPFAM" id="SSF54236">
    <property type="entry name" value="Ubiquitin-like"/>
    <property type="match status" value="1"/>
</dbReference>
<dbReference type="Pfam" id="PF10421">
    <property type="entry name" value="OAS1_C"/>
    <property type="match status" value="1"/>
</dbReference>
<dbReference type="PROSITE" id="PS00833">
    <property type="entry name" value="25A_SYNTH_2"/>
    <property type="match status" value="1"/>
</dbReference>
<keyword evidence="5" id="KW-0391">Immunity</keyword>
<dbReference type="Gene3D" id="1.10.1410.20">
    <property type="entry name" value="2'-5'-oligoadenylate synthetase 1, domain 2"/>
    <property type="match status" value="1"/>
</dbReference>
<dbReference type="PANTHER" id="PTHR11258">
    <property type="entry name" value="2-5 OLIGOADENYLATE SYNTHETASE"/>
    <property type="match status" value="1"/>
</dbReference>
<dbReference type="InterPro" id="IPR006116">
    <property type="entry name" value="NT_2-5OAS_ClassI-CCAase"/>
</dbReference>